<dbReference type="Proteomes" id="UP000652761">
    <property type="component" value="Unassembled WGS sequence"/>
</dbReference>
<accession>A0A843TQJ3</accession>
<keyword evidence="2" id="KW-1185">Reference proteome</keyword>
<evidence type="ECO:0000313" key="2">
    <source>
        <dbReference type="Proteomes" id="UP000652761"/>
    </source>
</evidence>
<dbReference type="InterPro" id="IPR011050">
    <property type="entry name" value="Pectin_lyase_fold/virulence"/>
</dbReference>
<dbReference type="SUPFAM" id="SSF51126">
    <property type="entry name" value="Pectin lyase-like"/>
    <property type="match status" value="1"/>
</dbReference>
<dbReference type="AlphaFoldDB" id="A0A843TQJ3"/>
<evidence type="ECO:0000313" key="1">
    <source>
        <dbReference type="EMBL" id="MQL73341.1"/>
    </source>
</evidence>
<name>A0A843TQJ3_COLES</name>
<dbReference type="PANTHER" id="PTHR31321:SF19">
    <property type="entry name" value="PECTINESTERASE 68-RELATED"/>
    <property type="match status" value="1"/>
</dbReference>
<proteinExistence type="predicted"/>
<sequence length="99" mass="11208">MGFAFANCTVTRIGPLYIRRTMGQYSRIVFSDTYFDNVVAPGGMDDWDHSAGKIRIVFVGVYKCWVTDVATVCGVSWTTRPFMVKSFVNGRHWLVPFDA</sequence>
<dbReference type="InterPro" id="IPR012334">
    <property type="entry name" value="Pectin_lyas_fold"/>
</dbReference>
<comment type="caution">
    <text evidence="1">The sequence shown here is derived from an EMBL/GenBank/DDBJ whole genome shotgun (WGS) entry which is preliminary data.</text>
</comment>
<dbReference type="PANTHER" id="PTHR31321">
    <property type="entry name" value="ACYL-COA THIOESTER HYDROLASE YBHC-RELATED"/>
    <property type="match status" value="1"/>
</dbReference>
<organism evidence="1 2">
    <name type="scientific">Colocasia esculenta</name>
    <name type="common">Wild taro</name>
    <name type="synonym">Arum esculentum</name>
    <dbReference type="NCBI Taxonomy" id="4460"/>
    <lineage>
        <taxon>Eukaryota</taxon>
        <taxon>Viridiplantae</taxon>
        <taxon>Streptophyta</taxon>
        <taxon>Embryophyta</taxon>
        <taxon>Tracheophyta</taxon>
        <taxon>Spermatophyta</taxon>
        <taxon>Magnoliopsida</taxon>
        <taxon>Liliopsida</taxon>
        <taxon>Araceae</taxon>
        <taxon>Aroideae</taxon>
        <taxon>Colocasieae</taxon>
        <taxon>Colocasia</taxon>
    </lineage>
</organism>
<gene>
    <name evidence="1" type="ORF">Taro_005682</name>
</gene>
<protein>
    <recommendedName>
        <fullName evidence="3">Pectinesterase</fullName>
    </recommendedName>
</protein>
<evidence type="ECO:0008006" key="3">
    <source>
        <dbReference type="Google" id="ProtNLM"/>
    </source>
</evidence>
<dbReference type="GO" id="GO:0045490">
    <property type="term" value="P:pectin catabolic process"/>
    <property type="evidence" value="ECO:0007669"/>
    <property type="project" value="TreeGrafter"/>
</dbReference>
<reference evidence="1" key="1">
    <citation type="submission" date="2017-07" db="EMBL/GenBank/DDBJ databases">
        <title>Taro Niue Genome Assembly and Annotation.</title>
        <authorList>
            <person name="Atibalentja N."/>
            <person name="Keating K."/>
            <person name="Fields C.J."/>
        </authorList>
    </citation>
    <scope>NUCLEOTIDE SEQUENCE</scope>
    <source>
        <strain evidence="1">Niue_2</strain>
        <tissue evidence="1">Leaf</tissue>
    </source>
</reference>
<dbReference type="EMBL" id="NMUH01000162">
    <property type="protein sequence ID" value="MQL73341.1"/>
    <property type="molecule type" value="Genomic_DNA"/>
</dbReference>
<dbReference type="GO" id="GO:0030599">
    <property type="term" value="F:pectinesterase activity"/>
    <property type="evidence" value="ECO:0007669"/>
    <property type="project" value="TreeGrafter"/>
</dbReference>
<dbReference type="OrthoDB" id="2019149at2759"/>
<dbReference type="Gene3D" id="2.160.20.10">
    <property type="entry name" value="Single-stranded right-handed beta-helix, Pectin lyase-like"/>
    <property type="match status" value="1"/>
</dbReference>